<evidence type="ECO:0000313" key="2">
    <source>
        <dbReference type="EMBL" id="QDE31983.1"/>
    </source>
</evidence>
<organism evidence="2 3">
    <name type="scientific">Shewanella polaris</name>
    <dbReference type="NCBI Taxonomy" id="2588449"/>
    <lineage>
        <taxon>Bacteria</taxon>
        <taxon>Pseudomonadati</taxon>
        <taxon>Pseudomonadota</taxon>
        <taxon>Gammaproteobacteria</taxon>
        <taxon>Alteromonadales</taxon>
        <taxon>Shewanellaceae</taxon>
        <taxon>Shewanella</taxon>
    </lineage>
</organism>
<dbReference type="Proteomes" id="UP000319809">
    <property type="component" value="Chromosome"/>
</dbReference>
<evidence type="ECO:0000256" key="1">
    <source>
        <dbReference type="SAM" id="Phobius"/>
    </source>
</evidence>
<proteinExistence type="predicted"/>
<dbReference type="KEGG" id="spol:FH971_14045"/>
<keyword evidence="3" id="KW-1185">Reference proteome</keyword>
<keyword evidence="1" id="KW-1133">Transmembrane helix</keyword>
<feature type="transmembrane region" description="Helical" evidence="1">
    <location>
        <begin position="33"/>
        <end position="53"/>
    </location>
</feature>
<name>A0A4Y5YHL4_9GAMM</name>
<sequence length="211" mass="23430">MDIKTFFKALAGLIVSLMTVAAIIKIASFLPEYSIFVYLLAWASVIIIAYSGANKFKESDGEDGMVIYTDYHDVFKCLSVAGVPAALYMIGLYFGQEKGALLFSSLYAATMTLHVCYLSAKMNKFSDLPVVFITKFSISIIWIISVIQILDPAGKNASQRRTNRATATMVLFFLTPLLNMFVLSDEGKELVRNRFKGRRFSGAGAIRNKLK</sequence>
<dbReference type="RefSeq" id="WP_140234733.1">
    <property type="nucleotide sequence ID" value="NZ_CP041036.1"/>
</dbReference>
<keyword evidence="1" id="KW-0812">Transmembrane</keyword>
<protein>
    <submittedName>
        <fullName evidence="2">Uncharacterized protein</fullName>
    </submittedName>
</protein>
<keyword evidence="1" id="KW-0472">Membrane</keyword>
<feature type="transmembrane region" description="Helical" evidence="1">
    <location>
        <begin position="74"/>
        <end position="94"/>
    </location>
</feature>
<gene>
    <name evidence="2" type="ORF">FH971_14045</name>
</gene>
<reference evidence="2 3" key="1">
    <citation type="submission" date="2019-06" db="EMBL/GenBank/DDBJ databases">
        <title>The genome of Shewanella sp. SM1901.</title>
        <authorList>
            <person name="Cha Q."/>
        </authorList>
    </citation>
    <scope>NUCLEOTIDE SEQUENCE [LARGE SCALE GENOMIC DNA]</scope>
    <source>
        <strain evidence="2 3">SM1901</strain>
    </source>
</reference>
<dbReference type="EMBL" id="CP041036">
    <property type="protein sequence ID" value="QDE31983.1"/>
    <property type="molecule type" value="Genomic_DNA"/>
</dbReference>
<feature type="transmembrane region" description="Helical" evidence="1">
    <location>
        <begin position="7"/>
        <end position="27"/>
    </location>
</feature>
<feature type="transmembrane region" description="Helical" evidence="1">
    <location>
        <begin position="130"/>
        <end position="150"/>
    </location>
</feature>
<feature type="transmembrane region" description="Helical" evidence="1">
    <location>
        <begin position="165"/>
        <end position="184"/>
    </location>
</feature>
<feature type="transmembrane region" description="Helical" evidence="1">
    <location>
        <begin position="100"/>
        <end position="118"/>
    </location>
</feature>
<dbReference type="AlphaFoldDB" id="A0A4Y5YHL4"/>
<accession>A0A4Y5YHL4</accession>
<evidence type="ECO:0000313" key="3">
    <source>
        <dbReference type="Proteomes" id="UP000319809"/>
    </source>
</evidence>